<keyword evidence="3" id="KW-1185">Reference proteome</keyword>
<evidence type="ECO:0000313" key="3">
    <source>
        <dbReference type="Proteomes" id="UP000233556"/>
    </source>
</evidence>
<reference evidence="3" key="1">
    <citation type="submission" date="2017-11" db="EMBL/GenBank/DDBJ databases">
        <authorList>
            <person name="Lima N.C."/>
            <person name="Parody-Merino A.M."/>
            <person name="Battley P.F."/>
            <person name="Fidler A.E."/>
            <person name="Prosdocimi F."/>
        </authorList>
    </citation>
    <scope>NUCLEOTIDE SEQUENCE [LARGE SCALE GENOMIC DNA]</scope>
</reference>
<feature type="signal peptide" evidence="1">
    <location>
        <begin position="1"/>
        <end position="22"/>
    </location>
</feature>
<dbReference type="Proteomes" id="UP000233556">
    <property type="component" value="Unassembled WGS sequence"/>
</dbReference>
<name>A0A2I0T5D2_LIMLA</name>
<organism evidence="2 3">
    <name type="scientific">Limosa lapponica baueri</name>
    <dbReference type="NCBI Taxonomy" id="1758121"/>
    <lineage>
        <taxon>Eukaryota</taxon>
        <taxon>Metazoa</taxon>
        <taxon>Chordata</taxon>
        <taxon>Craniata</taxon>
        <taxon>Vertebrata</taxon>
        <taxon>Euteleostomi</taxon>
        <taxon>Archelosauria</taxon>
        <taxon>Archosauria</taxon>
        <taxon>Dinosauria</taxon>
        <taxon>Saurischia</taxon>
        <taxon>Theropoda</taxon>
        <taxon>Coelurosauria</taxon>
        <taxon>Aves</taxon>
        <taxon>Neognathae</taxon>
        <taxon>Neoaves</taxon>
        <taxon>Charadriiformes</taxon>
        <taxon>Scolopacidae</taxon>
        <taxon>Limosa</taxon>
    </lineage>
</organism>
<dbReference type="EMBL" id="KZ518541">
    <property type="protein sequence ID" value="PKU28992.1"/>
    <property type="molecule type" value="Genomic_DNA"/>
</dbReference>
<dbReference type="AlphaFoldDB" id="A0A2I0T5D2"/>
<keyword evidence="1" id="KW-0732">Signal</keyword>
<proteinExistence type="predicted"/>
<gene>
    <name evidence="2" type="ORF">llap_20704</name>
</gene>
<evidence type="ECO:0000256" key="1">
    <source>
        <dbReference type="SAM" id="SignalP"/>
    </source>
</evidence>
<evidence type="ECO:0000313" key="2">
    <source>
        <dbReference type="EMBL" id="PKU28992.1"/>
    </source>
</evidence>
<sequence>MLMKTPYCAVFIVVIVVGSAAAKTSPFFGAIIGEQMTFRANPEENRLSTLLESLTRSESTIPFAFGSVVELRYPIIYQALNTEITFEENYTRSIKSRSTSNTEQTHISWVFELQDQIFSAAVAQAALQPLCPKPIALHGVAVTQVRDPEPGLVEPHTVDLSPSIQPVQIPLQIHPTLKQINTLAQLGVICKLIEKAPNPPIQIIDNNIKNNWPQY</sequence>
<dbReference type="OrthoDB" id="9400281at2759"/>
<accession>A0A2I0T5D2</accession>
<feature type="chain" id="PRO_5014172338" evidence="1">
    <location>
        <begin position="23"/>
        <end position="215"/>
    </location>
</feature>
<protein>
    <submittedName>
        <fullName evidence="2">Uncharacterized protein</fullName>
    </submittedName>
</protein>
<reference evidence="3" key="2">
    <citation type="submission" date="2017-12" db="EMBL/GenBank/DDBJ databases">
        <title>Genome sequence of the Bar-tailed Godwit (Limosa lapponica baueri).</title>
        <authorList>
            <person name="Lima N.C.B."/>
            <person name="Parody-Merino A.M."/>
            <person name="Battley P.F."/>
            <person name="Fidler A.E."/>
            <person name="Prosdocimi F."/>
        </authorList>
    </citation>
    <scope>NUCLEOTIDE SEQUENCE [LARGE SCALE GENOMIC DNA]</scope>
</reference>